<keyword evidence="3" id="KW-1185">Reference proteome</keyword>
<evidence type="ECO:0000313" key="3">
    <source>
        <dbReference type="Proteomes" id="UP000673394"/>
    </source>
</evidence>
<dbReference type="SUPFAM" id="SSF51338">
    <property type="entry name" value="Composite domain of metallo-dependent hydrolases"/>
    <property type="match status" value="1"/>
</dbReference>
<dbReference type="CDD" id="cd01293">
    <property type="entry name" value="Bact_CD"/>
    <property type="match status" value="1"/>
</dbReference>
<dbReference type="Pfam" id="PF07969">
    <property type="entry name" value="Amidohydro_3"/>
    <property type="match status" value="1"/>
</dbReference>
<sequence>MLDLLFHNIGISTGSGRYDIGVKDGLIIRFEPVGAGEELPPAQETIAGEGRILLPGLVEAHIHLDKAFLTEKSPVAAGGLAEAIAVTRALKSHYTYEDISSRATRVLERSARFGVTSMRCQVEVDPIIGLQAMEATLALKEKWRDTIDLQLVVFPQEGIMQRPGTAELMEESLRMGADVVGGIPYNDCSANDHLKIVFDLAEKYGKPVDLHIDFSDNPNELNILMVADETINRGYQGRVAAGHVTSLGSVARDHALQYAEKLAEADLQIICLPATDLYLGGRQDEQAARRGLTPVKLLQAAGVNVTMGTNNIRNAFTPYGTCDPLDIALLLANTAQFGTTVELAKIMEMATSHAARALGLAQYGISVGANADLVLVQADRAEDVIIDRPPRLGVWKNGKKKSEMVVEARRF</sequence>
<dbReference type="Proteomes" id="UP000673394">
    <property type="component" value="Unassembled WGS sequence"/>
</dbReference>
<dbReference type="InterPro" id="IPR011059">
    <property type="entry name" value="Metal-dep_hydrolase_composite"/>
</dbReference>
<evidence type="ECO:0000259" key="1">
    <source>
        <dbReference type="Pfam" id="PF07969"/>
    </source>
</evidence>
<dbReference type="SUPFAM" id="SSF51556">
    <property type="entry name" value="Metallo-dependent hydrolases"/>
    <property type="match status" value="1"/>
</dbReference>
<dbReference type="Gene3D" id="2.30.40.10">
    <property type="entry name" value="Urease, subunit C, domain 1"/>
    <property type="match status" value="1"/>
</dbReference>
<evidence type="ECO:0000313" key="2">
    <source>
        <dbReference type="EMBL" id="MBP3963242.1"/>
    </source>
</evidence>
<gene>
    <name evidence="2" type="ORF">I8J30_11065</name>
</gene>
<dbReference type="InterPro" id="IPR013108">
    <property type="entry name" value="Amidohydro_3"/>
</dbReference>
<dbReference type="PANTHER" id="PTHR32027">
    <property type="entry name" value="CYTOSINE DEAMINASE"/>
    <property type="match status" value="1"/>
</dbReference>
<protein>
    <submittedName>
        <fullName evidence="2">Amidohydrolase family protein</fullName>
    </submittedName>
</protein>
<dbReference type="RefSeq" id="WP_210658188.1">
    <property type="nucleotide sequence ID" value="NZ_JAGKSP010000003.1"/>
</dbReference>
<proteinExistence type="predicted"/>
<comment type="caution">
    <text evidence="2">The sequence shown here is derived from an EMBL/GenBank/DDBJ whole genome shotgun (WGS) entry which is preliminary data.</text>
</comment>
<dbReference type="InterPro" id="IPR032466">
    <property type="entry name" value="Metal_Hydrolase"/>
</dbReference>
<dbReference type="Gene3D" id="3.20.20.140">
    <property type="entry name" value="Metal-dependent hydrolases"/>
    <property type="match status" value="1"/>
</dbReference>
<organism evidence="2 3">
    <name type="scientific">Paenibacillus lignilyticus</name>
    <dbReference type="NCBI Taxonomy" id="1172615"/>
    <lineage>
        <taxon>Bacteria</taxon>
        <taxon>Bacillati</taxon>
        <taxon>Bacillota</taxon>
        <taxon>Bacilli</taxon>
        <taxon>Bacillales</taxon>
        <taxon>Paenibacillaceae</taxon>
        <taxon>Paenibacillus</taxon>
    </lineage>
</organism>
<feature type="domain" description="Amidohydrolase 3" evidence="1">
    <location>
        <begin position="92"/>
        <end position="381"/>
    </location>
</feature>
<name>A0ABS5CB75_9BACL</name>
<dbReference type="EMBL" id="JAGKSP010000003">
    <property type="protein sequence ID" value="MBP3963242.1"/>
    <property type="molecule type" value="Genomic_DNA"/>
</dbReference>
<accession>A0ABS5CB75</accession>
<reference evidence="2 3" key="1">
    <citation type="submission" date="2021-04" db="EMBL/GenBank/DDBJ databases">
        <title>Paenibacillus sp. DLE-14 whole genome sequence.</title>
        <authorList>
            <person name="Ham Y.J."/>
        </authorList>
    </citation>
    <scope>NUCLEOTIDE SEQUENCE [LARGE SCALE GENOMIC DNA]</scope>
    <source>
        <strain evidence="2 3">DLE-14</strain>
    </source>
</reference>
<dbReference type="InterPro" id="IPR052349">
    <property type="entry name" value="Metallo-hydrolase_Enzymes"/>
</dbReference>
<dbReference type="PANTHER" id="PTHR32027:SF0">
    <property type="entry name" value="CYTOSINE DEAMINASE"/>
    <property type="match status" value="1"/>
</dbReference>